<evidence type="ECO:0000313" key="2">
    <source>
        <dbReference type="EMBL" id="NMF94342.1"/>
    </source>
</evidence>
<comment type="caution">
    <text evidence="2">The sequence shown here is derived from an EMBL/GenBank/DDBJ whole genome shotgun (WGS) entry which is preliminary data.</text>
</comment>
<accession>A0ABX1N518</accession>
<name>A0ABX1N518_9RHOO</name>
<dbReference type="Proteomes" id="UP000601990">
    <property type="component" value="Unassembled WGS sequence"/>
</dbReference>
<proteinExistence type="predicted"/>
<gene>
    <name evidence="2" type="ORF">GO608_13515</name>
</gene>
<sequence>MSAAEDSVLETVVGPAGDAGDERLADDQLLISGCRLLRACELLFRGRVEQRRKKKQFDLEGSESSNGAAFMRRSA</sequence>
<protein>
    <submittedName>
        <fullName evidence="2">Uncharacterized protein</fullName>
    </submittedName>
</protein>
<feature type="region of interest" description="Disordered" evidence="1">
    <location>
        <begin position="55"/>
        <end position="75"/>
    </location>
</feature>
<dbReference type="RefSeq" id="WP_169199570.1">
    <property type="nucleotide sequence ID" value="NZ_WTVH02000001.1"/>
</dbReference>
<reference evidence="2" key="1">
    <citation type="submission" date="2019-12" db="EMBL/GenBank/DDBJ databases">
        <title>Comparative genomics gives insights into the taxonomy of the Azoarcus-Aromatoleum group and reveals separate origins of nif in the plant-associated Azoarcus and non-plant-associated Aromatoleum sub-groups.</title>
        <authorList>
            <person name="Lafos M."/>
            <person name="Maluk M."/>
            <person name="Batista M."/>
            <person name="Junghare M."/>
            <person name="Carmona M."/>
            <person name="Faoro H."/>
            <person name="Cruz L.M."/>
            <person name="Battistoni F."/>
            <person name="De Souza E."/>
            <person name="Pedrosa F."/>
            <person name="Chen W.-M."/>
            <person name="Poole P.S."/>
            <person name="Dixon R.A."/>
            <person name="James E.K."/>
        </authorList>
    </citation>
    <scope>NUCLEOTIDE SEQUENCE</scope>
    <source>
        <strain evidence="2">U120</strain>
    </source>
</reference>
<organism evidence="2 3">
    <name type="scientific">Aromatoleum buckelii</name>
    <dbReference type="NCBI Taxonomy" id="200254"/>
    <lineage>
        <taxon>Bacteria</taxon>
        <taxon>Pseudomonadati</taxon>
        <taxon>Pseudomonadota</taxon>
        <taxon>Betaproteobacteria</taxon>
        <taxon>Rhodocyclales</taxon>
        <taxon>Rhodocyclaceae</taxon>
        <taxon>Aromatoleum</taxon>
    </lineage>
</organism>
<evidence type="ECO:0000256" key="1">
    <source>
        <dbReference type="SAM" id="MobiDB-lite"/>
    </source>
</evidence>
<dbReference type="EMBL" id="WTVH01000027">
    <property type="protein sequence ID" value="NMF94342.1"/>
    <property type="molecule type" value="Genomic_DNA"/>
</dbReference>
<keyword evidence="3" id="KW-1185">Reference proteome</keyword>
<evidence type="ECO:0000313" key="3">
    <source>
        <dbReference type="Proteomes" id="UP000601990"/>
    </source>
</evidence>